<dbReference type="AlphaFoldDB" id="L1KLP4"/>
<evidence type="ECO:0000313" key="3">
    <source>
        <dbReference type="Proteomes" id="UP000010411"/>
    </source>
</evidence>
<feature type="region of interest" description="Disordered" evidence="1">
    <location>
        <begin position="1"/>
        <end position="45"/>
    </location>
</feature>
<sequence length="45" mass="4974">MVREGATDVNGSDGGLRARGSQETRVGLRERGGRRWSRTRTSGRE</sequence>
<keyword evidence="3" id="KW-1185">Reference proteome</keyword>
<comment type="caution">
    <text evidence="2">The sequence shown here is derived from an EMBL/GenBank/DDBJ whole genome shotgun (WGS) entry which is preliminary data.</text>
</comment>
<dbReference type="EMBL" id="AEJC01000599">
    <property type="protein sequence ID" value="EKX61400.1"/>
    <property type="molecule type" value="Genomic_DNA"/>
</dbReference>
<proteinExistence type="predicted"/>
<reference evidence="2 3" key="1">
    <citation type="submission" date="2012-11" db="EMBL/GenBank/DDBJ databases">
        <authorList>
            <person name="Huguet-Tapia J.C."/>
            <person name="Durkin A.S."/>
            <person name="Pettis G.S."/>
            <person name="Badger J.H."/>
        </authorList>
    </citation>
    <scope>NUCLEOTIDE SEQUENCE [LARGE SCALE GENOMIC DNA]</scope>
    <source>
        <strain evidence="2 3">91-03</strain>
    </source>
</reference>
<gene>
    <name evidence="2" type="ORF">STRIP9103_09181</name>
</gene>
<evidence type="ECO:0000256" key="1">
    <source>
        <dbReference type="SAM" id="MobiDB-lite"/>
    </source>
</evidence>
<evidence type="ECO:0000313" key="2">
    <source>
        <dbReference type="EMBL" id="EKX61400.1"/>
    </source>
</evidence>
<protein>
    <submittedName>
        <fullName evidence="2">Uncharacterized protein</fullName>
    </submittedName>
</protein>
<accession>L1KLP4</accession>
<feature type="compositionally biased region" description="Basic and acidic residues" evidence="1">
    <location>
        <begin position="20"/>
        <end position="33"/>
    </location>
</feature>
<name>L1KLP4_9ACTN</name>
<dbReference type="Proteomes" id="UP000010411">
    <property type="component" value="Unassembled WGS sequence"/>
</dbReference>
<organism evidence="2 3">
    <name type="scientific">Streptomyces ipomoeae 91-03</name>
    <dbReference type="NCBI Taxonomy" id="698759"/>
    <lineage>
        <taxon>Bacteria</taxon>
        <taxon>Bacillati</taxon>
        <taxon>Actinomycetota</taxon>
        <taxon>Actinomycetes</taxon>
        <taxon>Kitasatosporales</taxon>
        <taxon>Streptomycetaceae</taxon>
        <taxon>Streptomyces</taxon>
    </lineage>
</organism>